<evidence type="ECO:0000256" key="1">
    <source>
        <dbReference type="SAM" id="MobiDB-lite"/>
    </source>
</evidence>
<reference evidence="3" key="2">
    <citation type="journal article" date="2016" name="Sci. Rep.">
        <title>Dictyocaulus viviparus genome, variome and transcriptome elucidate lungworm biology and support future intervention.</title>
        <authorList>
            <person name="McNulty S.N."/>
            <person name="Strube C."/>
            <person name="Rosa B.A."/>
            <person name="Martin J.C."/>
            <person name="Tyagi R."/>
            <person name="Choi Y.J."/>
            <person name="Wang Q."/>
            <person name="Hallsworth Pepin K."/>
            <person name="Zhang X."/>
            <person name="Ozersky P."/>
            <person name="Wilson R.K."/>
            <person name="Sternberg P.W."/>
            <person name="Gasser R.B."/>
            <person name="Mitreva M."/>
        </authorList>
    </citation>
    <scope>NUCLEOTIDE SEQUENCE [LARGE SCALE GENOMIC DNA]</scope>
    <source>
        <strain evidence="3">HannoverDv2000</strain>
    </source>
</reference>
<reference evidence="2 3" key="1">
    <citation type="submission" date="2013-11" db="EMBL/GenBank/DDBJ databases">
        <title>Draft genome of the bovine lungworm Dictyocaulus viviparus.</title>
        <authorList>
            <person name="Mitreva M."/>
        </authorList>
    </citation>
    <scope>NUCLEOTIDE SEQUENCE [LARGE SCALE GENOMIC DNA]</scope>
    <source>
        <strain evidence="2 3">HannoverDv2000</strain>
    </source>
</reference>
<protein>
    <submittedName>
        <fullName evidence="2">Uncharacterized protein</fullName>
    </submittedName>
</protein>
<evidence type="ECO:0000313" key="3">
    <source>
        <dbReference type="Proteomes" id="UP000053766"/>
    </source>
</evidence>
<evidence type="ECO:0000313" key="2">
    <source>
        <dbReference type="EMBL" id="KJH43853.1"/>
    </source>
</evidence>
<accession>A0A0D8XGY2</accession>
<organism evidence="2 3">
    <name type="scientific">Dictyocaulus viviparus</name>
    <name type="common">Bovine lungworm</name>
    <dbReference type="NCBI Taxonomy" id="29172"/>
    <lineage>
        <taxon>Eukaryota</taxon>
        <taxon>Metazoa</taxon>
        <taxon>Ecdysozoa</taxon>
        <taxon>Nematoda</taxon>
        <taxon>Chromadorea</taxon>
        <taxon>Rhabditida</taxon>
        <taxon>Rhabditina</taxon>
        <taxon>Rhabditomorpha</taxon>
        <taxon>Strongyloidea</taxon>
        <taxon>Metastrongylidae</taxon>
        <taxon>Dictyocaulus</taxon>
    </lineage>
</organism>
<keyword evidence="3" id="KW-1185">Reference proteome</keyword>
<dbReference type="EMBL" id="KN716521">
    <property type="protein sequence ID" value="KJH43853.1"/>
    <property type="molecule type" value="Genomic_DNA"/>
</dbReference>
<feature type="compositionally biased region" description="Basic and acidic residues" evidence="1">
    <location>
        <begin position="1"/>
        <end position="14"/>
    </location>
</feature>
<gene>
    <name evidence="2" type="ORF">DICVIV_10139</name>
</gene>
<name>A0A0D8XGY2_DICVI</name>
<proteinExistence type="predicted"/>
<dbReference type="Proteomes" id="UP000053766">
    <property type="component" value="Unassembled WGS sequence"/>
</dbReference>
<dbReference type="AlphaFoldDB" id="A0A0D8XGY2"/>
<feature type="region of interest" description="Disordered" evidence="1">
    <location>
        <begin position="1"/>
        <end position="21"/>
    </location>
</feature>
<sequence length="95" mass="10863">MIKSDEREKERQREATMGIKASKKANISKHFEDIEADSANIDLTVELNREQRGQVTAIRYPTTKKIETIPSPIVCDDKNVVSFDGFRSDLVYCNE</sequence>